<proteinExistence type="predicted"/>
<organism evidence="1 2">
    <name type="scientific">Cronartium quercuum f. sp. fusiforme G11</name>
    <dbReference type="NCBI Taxonomy" id="708437"/>
    <lineage>
        <taxon>Eukaryota</taxon>
        <taxon>Fungi</taxon>
        <taxon>Dikarya</taxon>
        <taxon>Basidiomycota</taxon>
        <taxon>Pucciniomycotina</taxon>
        <taxon>Pucciniomycetes</taxon>
        <taxon>Pucciniales</taxon>
        <taxon>Coleosporiaceae</taxon>
        <taxon>Cronartium</taxon>
    </lineage>
</organism>
<dbReference type="OrthoDB" id="1654884at2759"/>
<dbReference type="EMBL" id="MU167273">
    <property type="protein sequence ID" value="KAG0145631.1"/>
    <property type="molecule type" value="Genomic_DNA"/>
</dbReference>
<accession>A0A9P6NF07</accession>
<evidence type="ECO:0000313" key="1">
    <source>
        <dbReference type="EMBL" id="KAG0145631.1"/>
    </source>
</evidence>
<reference evidence="1" key="1">
    <citation type="submission" date="2013-11" db="EMBL/GenBank/DDBJ databases">
        <title>Genome sequence of the fusiform rust pathogen reveals effectors for host alternation and coevolution with pine.</title>
        <authorList>
            <consortium name="DOE Joint Genome Institute"/>
            <person name="Smith K."/>
            <person name="Pendleton A."/>
            <person name="Kubisiak T."/>
            <person name="Anderson C."/>
            <person name="Salamov A."/>
            <person name="Aerts A."/>
            <person name="Riley R."/>
            <person name="Clum A."/>
            <person name="Lindquist E."/>
            <person name="Ence D."/>
            <person name="Campbell M."/>
            <person name="Kronenberg Z."/>
            <person name="Feau N."/>
            <person name="Dhillon B."/>
            <person name="Hamelin R."/>
            <person name="Burleigh J."/>
            <person name="Smith J."/>
            <person name="Yandell M."/>
            <person name="Nelson C."/>
            <person name="Grigoriev I."/>
            <person name="Davis J."/>
        </authorList>
    </citation>
    <scope>NUCLEOTIDE SEQUENCE</scope>
    <source>
        <strain evidence="1">G11</strain>
    </source>
</reference>
<protein>
    <submittedName>
        <fullName evidence="1">Uncharacterized protein</fullName>
    </submittedName>
</protein>
<keyword evidence="2" id="KW-1185">Reference proteome</keyword>
<comment type="caution">
    <text evidence="1">The sequence shown here is derived from an EMBL/GenBank/DDBJ whole genome shotgun (WGS) entry which is preliminary data.</text>
</comment>
<gene>
    <name evidence="1" type="ORF">CROQUDRAFT_93618</name>
</gene>
<dbReference type="AlphaFoldDB" id="A0A9P6NF07"/>
<sequence>MAGAVVARVTAESYSKPYRVQEVLRTESEQEQQTSYPWAVPQSCDIPAPDTRCGRPPVPNNSVGFKCGKRQEYEAATQATLAMFAKSRELVSHVPDPDFSGIGALLDVTKQAVKEGLRRELEIVTDLGTEATLSCRV</sequence>
<name>A0A9P6NF07_9BASI</name>
<evidence type="ECO:0000313" key="2">
    <source>
        <dbReference type="Proteomes" id="UP000886653"/>
    </source>
</evidence>
<dbReference type="Proteomes" id="UP000886653">
    <property type="component" value="Unassembled WGS sequence"/>
</dbReference>